<dbReference type="Proteomes" id="UP000007257">
    <property type="component" value="Plasmid pRAHAQ01"/>
</dbReference>
<reference evidence="7" key="1">
    <citation type="submission" date="2011-01" db="EMBL/GenBank/DDBJ databases">
        <title>Complete sequence of plasmid1 of Rahnella sp. Y9602.</title>
        <authorList>
            <consortium name="US DOE Joint Genome Institute"/>
            <person name="Lucas S."/>
            <person name="Copeland A."/>
            <person name="Lapidus A."/>
            <person name="Cheng J.-F."/>
            <person name="Goodwin L."/>
            <person name="Pitluck S."/>
            <person name="Lu M."/>
            <person name="Detter J.C."/>
            <person name="Han C."/>
            <person name="Tapia R."/>
            <person name="Land M."/>
            <person name="Hauser L."/>
            <person name="Kyrpides N."/>
            <person name="Ivanova N."/>
            <person name="Ovchinnikova G."/>
            <person name="Pagani I."/>
            <person name="Sobecky P.A."/>
            <person name="Martinez R.J."/>
            <person name="Woyke T."/>
        </authorList>
    </citation>
    <scope>NUCLEOTIDE SEQUENCE [LARGE SCALE GENOMIC DNA]</scope>
    <source>
        <strain evidence="7">Y9602</strain>
        <plasmid evidence="7">pRAHAQ01</plasmid>
    </source>
</reference>
<reference evidence="6 7" key="2">
    <citation type="journal article" date="2012" name="J. Bacteriol.">
        <title>Complete Genome Sequence of Rahnella sp. Strain Y9602, a Gammaproteobacterium Isolate from Metal- and Radionuclide-Contaminated Soil.</title>
        <authorList>
            <person name="Martinez R.J."/>
            <person name="Bruce D."/>
            <person name="Detter C."/>
            <person name="Goodwin L.A."/>
            <person name="Han J."/>
            <person name="Han C.S."/>
            <person name="Held B."/>
            <person name="Land M.L."/>
            <person name="Mikhailova N."/>
            <person name="Nolan M."/>
            <person name="Pennacchio L."/>
            <person name="Pitluck S."/>
            <person name="Tapia R."/>
            <person name="Woyke T."/>
            <person name="Sobecky P.A."/>
        </authorList>
    </citation>
    <scope>NUCLEOTIDE SEQUENCE [LARGE SCALE GENOMIC DNA]</scope>
    <source>
        <strain evidence="6 7">Y9602</strain>
        <plasmid evidence="6 7">pRAHAQ01</plasmid>
    </source>
</reference>
<evidence type="ECO:0000256" key="4">
    <source>
        <dbReference type="SAM" id="Phobius"/>
    </source>
</evidence>
<keyword evidence="6" id="KW-0614">Plasmid</keyword>
<dbReference type="HOGENOM" id="CLU_035799_1_0_6"/>
<dbReference type="CDD" id="cd07185">
    <property type="entry name" value="OmpA_C-like"/>
    <property type="match status" value="1"/>
</dbReference>
<feature type="domain" description="OmpA-like" evidence="5">
    <location>
        <begin position="426"/>
        <end position="544"/>
    </location>
</feature>
<dbReference type="PROSITE" id="PS51123">
    <property type="entry name" value="OMPA_2"/>
    <property type="match status" value="1"/>
</dbReference>
<protein>
    <submittedName>
        <fullName evidence="6">OmpA/MotB domain protein</fullName>
    </submittedName>
</protein>
<evidence type="ECO:0000313" key="6">
    <source>
        <dbReference type="EMBL" id="ADW76148.1"/>
    </source>
</evidence>
<dbReference type="PROSITE" id="PS51257">
    <property type="entry name" value="PROKAR_LIPOPROTEIN"/>
    <property type="match status" value="1"/>
</dbReference>
<evidence type="ECO:0000256" key="2">
    <source>
        <dbReference type="ARBA" id="ARBA00023136"/>
    </source>
</evidence>
<gene>
    <name evidence="6" type="ordered locus">Rahaq_4567</name>
</gene>
<dbReference type="AlphaFoldDB" id="A0A0H3FM97"/>
<dbReference type="EMBL" id="CP002506">
    <property type="protein sequence ID" value="ADW76148.1"/>
    <property type="molecule type" value="Genomic_DNA"/>
</dbReference>
<dbReference type="InterPro" id="IPR036737">
    <property type="entry name" value="OmpA-like_sf"/>
</dbReference>
<dbReference type="Gene3D" id="3.30.1330.60">
    <property type="entry name" value="OmpA-like domain"/>
    <property type="match status" value="1"/>
</dbReference>
<dbReference type="OrthoDB" id="345640at2"/>
<dbReference type="GO" id="GO:0009279">
    <property type="term" value="C:cell outer membrane"/>
    <property type="evidence" value="ECO:0007669"/>
    <property type="project" value="UniProtKB-SubCell"/>
</dbReference>
<proteinExistence type="predicted"/>
<keyword evidence="2 3" id="KW-0472">Membrane</keyword>
<feature type="transmembrane region" description="Helical" evidence="4">
    <location>
        <begin position="7"/>
        <end position="28"/>
    </location>
</feature>
<evidence type="ECO:0000256" key="3">
    <source>
        <dbReference type="PROSITE-ProRule" id="PRU00473"/>
    </source>
</evidence>
<organism evidence="6 7">
    <name type="scientific">Rahnella sp. (strain Y9602)</name>
    <dbReference type="NCBI Taxonomy" id="2703885"/>
    <lineage>
        <taxon>Bacteria</taxon>
        <taxon>Pseudomonadati</taxon>
        <taxon>Pseudomonadota</taxon>
        <taxon>Gammaproteobacteria</taxon>
        <taxon>Enterobacterales</taxon>
        <taxon>Yersiniaceae</taxon>
        <taxon>Rahnella</taxon>
    </lineage>
</organism>
<feature type="transmembrane region" description="Helical" evidence="4">
    <location>
        <begin position="34"/>
        <end position="52"/>
    </location>
</feature>
<accession>A0A0H3FM97</accession>
<dbReference type="PANTHER" id="PTHR30329">
    <property type="entry name" value="STATOR ELEMENT OF FLAGELLAR MOTOR COMPLEX"/>
    <property type="match status" value="1"/>
</dbReference>
<geneLocation type="plasmid" evidence="6 7">
    <name>pRAHAQ01</name>
</geneLocation>
<feature type="transmembrane region" description="Helical" evidence="4">
    <location>
        <begin position="317"/>
        <end position="338"/>
    </location>
</feature>
<evidence type="ECO:0000259" key="5">
    <source>
        <dbReference type="PROSITE" id="PS51123"/>
    </source>
</evidence>
<dbReference type="eggNOG" id="COG2885">
    <property type="taxonomic scope" value="Bacteria"/>
</dbReference>
<comment type="subcellular location">
    <subcellularLocation>
        <location evidence="1">Cell outer membrane</location>
    </subcellularLocation>
</comment>
<keyword evidence="4" id="KW-1133">Transmembrane helix</keyword>
<dbReference type="InterPro" id="IPR050330">
    <property type="entry name" value="Bact_OuterMem_StrucFunc"/>
</dbReference>
<dbReference type="SUPFAM" id="SSF103088">
    <property type="entry name" value="OmpA-like"/>
    <property type="match status" value="1"/>
</dbReference>
<dbReference type="KEGG" id="rah:Rahaq_4567"/>
<keyword evidence="4" id="KW-0812">Transmembrane</keyword>
<dbReference type="PRINTS" id="PR01021">
    <property type="entry name" value="OMPADOMAIN"/>
</dbReference>
<evidence type="ECO:0000256" key="1">
    <source>
        <dbReference type="ARBA" id="ARBA00004442"/>
    </source>
</evidence>
<evidence type="ECO:0000313" key="7">
    <source>
        <dbReference type="Proteomes" id="UP000007257"/>
    </source>
</evidence>
<dbReference type="InterPro" id="IPR006664">
    <property type="entry name" value="OMP_bac"/>
</dbReference>
<dbReference type="InterPro" id="IPR006665">
    <property type="entry name" value="OmpA-like"/>
</dbReference>
<dbReference type="Pfam" id="PF00691">
    <property type="entry name" value="OmpA"/>
    <property type="match status" value="1"/>
</dbReference>
<name>A0A0H3FM97_RAHSY</name>
<dbReference type="PANTHER" id="PTHR30329:SF20">
    <property type="entry name" value="EXPORTED PROTEIN"/>
    <property type="match status" value="1"/>
</dbReference>
<sequence length="558" mass="61175" precursor="true">MRIGSRLSVYCLTGMTGCLALLLCWGFSPFAASTKSVITLITVILMAGLMLWGRRHDVFVDETTRLENLPEISFSQPVVLVCGDKLDALFGETTVRITPLACYIKTDIAKPLSIFVDAVLSQRPGWIRQMAVLYSVSPEIHADEAVCRAAIKSWRQQFYRLQKRIGCRIPVLVSCWLNGTASPWFVGAADGKMIVRDDDEGATLLSDWLSSSDINMQPARQSQAICLEAACSWLRDVVLDEMQHPQTLSMPVLPVAVGVRFDAVSGVPDNLWSAALTRRTTLNALMPLQSESVATLPFPDPLLPLLSGTTRHIRAGLAPVIAVILMMCFAVTAIGFVVNNNHRLITRIGMDLKRYLIIPVNNYVPKAQAVAVLKLDAQLLERYHRQGEPLRLGLGLYQGERLWLTLQQEIDRYIPPPPPPPPAEKHTAKTVRLDSLSLFDTGKYELKPGSLKMLVNTLVDIKAKPGWLIVVAGHTDITGDAKANQTLSLKRAGSLRDWMLSTSDVSPTCFAVQGYGATRPVATNDTPEGRAANRRVEISLVPQADACKASATPSSSND</sequence>